<dbReference type="Proteomes" id="UP000326384">
    <property type="component" value="Unassembled WGS sequence"/>
</dbReference>
<proteinExistence type="predicted"/>
<accession>A0A5N4BJ62</accession>
<evidence type="ECO:0008006" key="3">
    <source>
        <dbReference type="Google" id="ProtNLM"/>
    </source>
</evidence>
<gene>
    <name evidence="1" type="ORF">F8D52_22670</name>
</gene>
<evidence type="ECO:0000313" key="1">
    <source>
        <dbReference type="EMBL" id="KAB1228480.1"/>
    </source>
</evidence>
<evidence type="ECO:0000313" key="2">
    <source>
        <dbReference type="Proteomes" id="UP000326384"/>
    </source>
</evidence>
<name>A0A5N4BJ62_9FLAO</name>
<reference evidence="1 2" key="1">
    <citation type="journal article" date="2019" name="Stand. Genomic Sci.">
        <title>Draft Whole-Genome Sequence of a Novel Chryseobacterium viscerum Strain Isolated from Fresh Water at Dripping Springs, New Mexico.</title>
        <authorList>
            <person name="Kyndt J.A."/>
            <person name="Moore T.C."/>
        </authorList>
    </citation>
    <scope>NUCLEOTIDE SEQUENCE [LARGE SCALE GENOMIC DNA]</scope>
    <source>
        <strain evidence="1 2">DPS</strain>
    </source>
</reference>
<organism evidence="1 2">
    <name type="scientific">Chryseobacterium viscerum</name>
    <dbReference type="NCBI Taxonomy" id="1037377"/>
    <lineage>
        <taxon>Bacteria</taxon>
        <taxon>Pseudomonadati</taxon>
        <taxon>Bacteroidota</taxon>
        <taxon>Flavobacteriia</taxon>
        <taxon>Flavobacteriales</taxon>
        <taxon>Weeksellaceae</taxon>
        <taxon>Chryseobacterium group</taxon>
        <taxon>Chryseobacterium</taxon>
    </lineage>
</organism>
<comment type="caution">
    <text evidence="1">The sequence shown here is derived from an EMBL/GenBank/DDBJ whole genome shotgun (WGS) entry which is preliminary data.</text>
</comment>
<dbReference type="RefSeq" id="WP_152291434.1">
    <property type="nucleotide sequence ID" value="NZ_VTPV01000022.1"/>
</dbReference>
<sequence>MTNTDLQLIKTFTSTVEKRDTAGKFGYQKDTVSAIIRGDRRITDDNKAMMAALLRLAKKNSKKQPSK</sequence>
<keyword evidence="2" id="KW-1185">Reference proteome</keyword>
<dbReference type="EMBL" id="VTPV01000022">
    <property type="protein sequence ID" value="KAB1228480.1"/>
    <property type="molecule type" value="Genomic_DNA"/>
</dbReference>
<protein>
    <recommendedName>
        <fullName evidence="3">XRE family transcriptional regulator</fullName>
    </recommendedName>
</protein>